<gene>
    <name evidence="2" type="ORF">GCM10010987_50690</name>
</gene>
<comment type="caution">
    <text evidence="2">The sequence shown here is derived from an EMBL/GenBank/DDBJ whole genome shotgun (WGS) entry which is preliminary data.</text>
</comment>
<evidence type="ECO:0000313" key="2">
    <source>
        <dbReference type="EMBL" id="GGI28694.1"/>
    </source>
</evidence>
<evidence type="ECO:0000313" key="3">
    <source>
        <dbReference type="Proteomes" id="UP000625079"/>
    </source>
</evidence>
<sequence>MAQAFKFPTEAYDGSPAGPALGSLAQARRPDRRFQPVRSGRSDYREYGPAPGSPQACRGRTDAAVAVPIPGPAIPTKVNQFGPI</sequence>
<proteinExistence type="predicted"/>
<dbReference type="EMBL" id="BMHC01000012">
    <property type="protein sequence ID" value="GGI28694.1"/>
    <property type="molecule type" value="Genomic_DNA"/>
</dbReference>
<dbReference type="Proteomes" id="UP000625079">
    <property type="component" value="Unassembled WGS sequence"/>
</dbReference>
<reference evidence="2" key="2">
    <citation type="submission" date="2022-12" db="EMBL/GenBank/DDBJ databases">
        <authorList>
            <person name="Sun Q."/>
            <person name="Zhou Y."/>
        </authorList>
    </citation>
    <scope>NUCLEOTIDE SEQUENCE</scope>
    <source>
        <strain evidence="2">CGMCC 1.15034</strain>
    </source>
</reference>
<organism evidence="2 3">
    <name type="scientific">Bradyrhizobium guangdongense</name>
    <dbReference type="NCBI Taxonomy" id="1325090"/>
    <lineage>
        <taxon>Bacteria</taxon>
        <taxon>Pseudomonadati</taxon>
        <taxon>Pseudomonadota</taxon>
        <taxon>Alphaproteobacteria</taxon>
        <taxon>Hyphomicrobiales</taxon>
        <taxon>Nitrobacteraceae</taxon>
        <taxon>Bradyrhizobium</taxon>
    </lineage>
</organism>
<name>A0AA88B8N6_9BRAD</name>
<feature type="compositionally biased region" description="Basic and acidic residues" evidence="1">
    <location>
        <begin position="28"/>
        <end position="46"/>
    </location>
</feature>
<dbReference type="AlphaFoldDB" id="A0AA88B8N6"/>
<reference evidence="2" key="1">
    <citation type="journal article" date="2014" name="Int. J. Syst. Evol. Microbiol.">
        <title>Complete genome sequence of Corynebacterium casei LMG S-19264T (=DSM 44701T), isolated from a smear-ripened cheese.</title>
        <authorList>
            <consortium name="US DOE Joint Genome Institute (JGI-PGF)"/>
            <person name="Walter F."/>
            <person name="Albersmeier A."/>
            <person name="Kalinowski J."/>
            <person name="Ruckert C."/>
        </authorList>
    </citation>
    <scope>NUCLEOTIDE SEQUENCE</scope>
    <source>
        <strain evidence="2">CGMCC 1.15034</strain>
    </source>
</reference>
<accession>A0AA88B8N6</accession>
<protein>
    <submittedName>
        <fullName evidence="2">Uncharacterized protein</fullName>
    </submittedName>
</protein>
<feature type="region of interest" description="Disordered" evidence="1">
    <location>
        <begin position="1"/>
        <end position="58"/>
    </location>
</feature>
<evidence type="ECO:0000256" key="1">
    <source>
        <dbReference type="SAM" id="MobiDB-lite"/>
    </source>
</evidence>